<dbReference type="GO" id="GO:0005524">
    <property type="term" value="F:ATP binding"/>
    <property type="evidence" value="ECO:0007669"/>
    <property type="project" value="UniProtKB-KW"/>
</dbReference>
<evidence type="ECO:0000256" key="34">
    <source>
        <dbReference type="ARBA" id="ARBA00045403"/>
    </source>
</evidence>
<keyword evidence="21" id="KW-0378">Hydrolase</keyword>
<comment type="function">
    <text evidence="34">Mediates the cap-independent, EIF4E-dependent translation of viral genomic RNAs. Binds to the cap-binding site of host EIF4E and thus interferes with the host EIF4E-dependent mRNA export and translation. VPg-RNA directly binds EIF4E and is a template for transcription. Also forms trimeric complexes with EIF4E-EIF4G, which are templates for translation.</text>
</comment>
<dbReference type="SUPFAM" id="SSF50494">
    <property type="entry name" value="Trypsin-like serine proteases"/>
    <property type="match status" value="1"/>
</dbReference>
<evidence type="ECO:0000256" key="2">
    <source>
        <dbReference type="ARBA" id="ARBA00001848"/>
    </source>
</evidence>
<keyword evidence="27" id="KW-0899">Viral immunoevasion</keyword>
<dbReference type="GO" id="GO:0039694">
    <property type="term" value="P:viral RNA genome replication"/>
    <property type="evidence" value="ECO:0007669"/>
    <property type="project" value="InterPro"/>
</dbReference>
<dbReference type="Pfam" id="PF00767">
    <property type="entry name" value="Poty_coat"/>
    <property type="match status" value="1"/>
</dbReference>
<proteinExistence type="inferred from homology"/>
<dbReference type="InterPro" id="IPR014001">
    <property type="entry name" value="Helicase_ATP-bd"/>
</dbReference>
<comment type="function">
    <text evidence="31">Has helicase activity. It may be involved in replication.</text>
</comment>
<name>A0A5A4ED49_9POTV</name>
<feature type="domain" description="RdRp catalytic" evidence="38">
    <location>
        <begin position="2526"/>
        <end position="2650"/>
    </location>
</feature>
<dbReference type="InterPro" id="IPR001592">
    <property type="entry name" value="Poty_coat"/>
</dbReference>
<evidence type="ECO:0000256" key="30">
    <source>
        <dbReference type="ARBA" id="ARBA00029405"/>
    </source>
</evidence>
<keyword evidence="19" id="KW-0548">Nucleotidyltransferase</keyword>
<dbReference type="GO" id="GO:0004197">
    <property type="term" value="F:cysteine-type endopeptidase activity"/>
    <property type="evidence" value="ECO:0007669"/>
    <property type="project" value="InterPro"/>
</dbReference>
<dbReference type="GO" id="GO:0052170">
    <property type="term" value="P:symbiont-mediated suppression of host innate immune response"/>
    <property type="evidence" value="ECO:0007669"/>
    <property type="project" value="UniProtKB-KW"/>
</dbReference>
<evidence type="ECO:0000256" key="22">
    <source>
        <dbReference type="ARBA" id="ARBA00022806"/>
    </source>
</evidence>
<dbReference type="InterPro" id="IPR011545">
    <property type="entry name" value="DEAD/DEAH_box_helicase_dom"/>
</dbReference>
<keyword evidence="26" id="KW-0693">Viral RNA replication</keyword>
<evidence type="ECO:0000259" key="43">
    <source>
        <dbReference type="PROSITE" id="PS51871"/>
    </source>
</evidence>
<dbReference type="Pfam" id="PF00863">
    <property type="entry name" value="Peptidase_C4"/>
    <property type="match status" value="1"/>
</dbReference>
<keyword evidence="14" id="KW-1048">Host nucleus</keyword>
<dbReference type="SMART" id="SM00490">
    <property type="entry name" value="HELICc"/>
    <property type="match status" value="1"/>
</dbReference>
<comment type="catalytic activity">
    <reaction evidence="1">
        <text>Hydrolyzes glutaminyl bonds, and activity is further restricted by preferences for the amino acids in P6 - P1' that vary with the species of potyvirus, e.g. Glu-Xaa-Xaa-Tyr-Xaa-Gln-|-(Ser or Gly) for the enzyme from tobacco etch virus. The natural substrate is the viral polyprotein, but other proteins and oligopeptides containing the appropriate consensus sequence are also cleaved.</text>
        <dbReference type="EC" id="3.4.22.44"/>
    </reaction>
</comment>
<keyword evidence="8" id="KW-0696">RNA-directed RNA polymerase</keyword>
<evidence type="ECO:0000256" key="16">
    <source>
        <dbReference type="ARBA" id="ARBA00022632"/>
    </source>
</evidence>
<dbReference type="InterPro" id="IPR031159">
    <property type="entry name" value="HC_PRO_CPD_dom"/>
</dbReference>
<dbReference type="GO" id="GO:0005198">
    <property type="term" value="F:structural molecule activity"/>
    <property type="evidence" value="ECO:0007669"/>
    <property type="project" value="InterPro"/>
</dbReference>
<evidence type="ECO:0000256" key="18">
    <source>
        <dbReference type="ARBA" id="ARBA00022679"/>
    </source>
</evidence>
<evidence type="ECO:0000256" key="32">
    <source>
        <dbReference type="ARBA" id="ARBA00034080"/>
    </source>
</evidence>
<keyword evidence="23" id="KW-0788">Thiol protease</keyword>
<comment type="function">
    <text evidence="30">Involved in aphid transmission, cell-to-cell and systemis movement, encapsidation of the viral RNA and in the regulation of viral RNA amplification.</text>
</comment>
<evidence type="ECO:0000256" key="29">
    <source>
        <dbReference type="ARBA" id="ARBA00029404"/>
    </source>
</evidence>
<dbReference type="InterPro" id="IPR001205">
    <property type="entry name" value="RNA-dir_pol_C"/>
</dbReference>
<evidence type="ECO:0000259" key="42">
    <source>
        <dbReference type="PROSITE" id="PS51744"/>
    </source>
</evidence>
<keyword evidence="25" id="KW-0946">Virion</keyword>
<evidence type="ECO:0000256" key="31">
    <source>
        <dbReference type="ARBA" id="ARBA00029422"/>
    </source>
</evidence>
<evidence type="ECO:0000256" key="7">
    <source>
        <dbReference type="ARBA" id="ARBA00022463"/>
    </source>
</evidence>
<feature type="active site" description="For helper component proteinase activity" evidence="35">
    <location>
        <position position="725"/>
    </location>
</feature>
<keyword evidence="15" id="KW-0945">Host-virus interaction</keyword>
<keyword evidence="20" id="KW-0547">Nucleotide-binding</keyword>
<dbReference type="GO" id="GO:0003968">
    <property type="term" value="F:RNA-directed RNA polymerase activity"/>
    <property type="evidence" value="ECO:0007669"/>
    <property type="project" value="UniProtKB-KW"/>
</dbReference>
<dbReference type="Gene3D" id="3.40.50.300">
    <property type="entry name" value="P-loop containing nucleotide triphosphate hydrolases"/>
    <property type="match status" value="2"/>
</dbReference>
<dbReference type="Pfam" id="PF13608">
    <property type="entry name" value="Potyvirid-P3"/>
    <property type="match status" value="1"/>
</dbReference>
<dbReference type="GO" id="GO:0019029">
    <property type="term" value="C:helical viral capsid"/>
    <property type="evidence" value="ECO:0007669"/>
    <property type="project" value="UniProtKB-KW"/>
</dbReference>
<comment type="function">
    <text evidence="29">An RNA-dependent RNA polymerase that plays an essential role in the virus replication.</text>
</comment>
<feature type="active site" description="For helper component proteinase activity" evidence="35">
    <location>
        <position position="652"/>
    </location>
</feature>
<evidence type="ECO:0000256" key="17">
    <source>
        <dbReference type="ARBA" id="ARBA00022670"/>
    </source>
</evidence>
<dbReference type="PANTHER" id="PTHR18934:SF91">
    <property type="entry name" value="PRE-MRNA-SPLICING FACTOR ATP-DEPENDENT RNA HELICASE PRP16"/>
    <property type="match status" value="1"/>
</dbReference>
<dbReference type="GO" id="GO:0004386">
    <property type="term" value="F:helicase activity"/>
    <property type="evidence" value="ECO:0007669"/>
    <property type="project" value="UniProtKB-KW"/>
</dbReference>
<keyword evidence="10" id="KW-1139">Helical capsid protein</keyword>
<evidence type="ECO:0000256" key="23">
    <source>
        <dbReference type="ARBA" id="ARBA00022807"/>
    </source>
</evidence>
<dbReference type="InterPro" id="IPR043504">
    <property type="entry name" value="Peptidase_S1_PA_chymotrypsin"/>
</dbReference>
<evidence type="ECO:0000256" key="8">
    <source>
        <dbReference type="ARBA" id="ARBA00022484"/>
    </source>
</evidence>
<evidence type="ECO:0000256" key="28">
    <source>
        <dbReference type="ARBA" id="ARBA00029399"/>
    </source>
</evidence>
<keyword evidence="12" id="KW-0597">Phosphoprotein</keyword>
<comment type="function">
    <text evidence="28">Has RNA-binding and proteolytic activities.</text>
</comment>
<dbReference type="GO" id="GO:0003723">
    <property type="term" value="F:RNA binding"/>
    <property type="evidence" value="ECO:0007669"/>
    <property type="project" value="InterPro"/>
</dbReference>
<evidence type="ECO:0000256" key="11">
    <source>
        <dbReference type="ARBA" id="ARBA00022520"/>
    </source>
</evidence>
<dbReference type="SUPFAM" id="SSF56672">
    <property type="entry name" value="DNA/RNA polymerases"/>
    <property type="match status" value="1"/>
</dbReference>
<dbReference type="InterPro" id="IPR027417">
    <property type="entry name" value="P-loop_NTPase"/>
</dbReference>
<dbReference type="PROSITE" id="PS50507">
    <property type="entry name" value="RDRP_SSRNA_POS"/>
    <property type="match status" value="1"/>
</dbReference>
<dbReference type="CDD" id="cd23175">
    <property type="entry name" value="ps-ssRNAv_Potyviridae_RdRp"/>
    <property type="match status" value="1"/>
</dbReference>
<dbReference type="PRINTS" id="PR00966">
    <property type="entry name" value="NIAPOTYPTASE"/>
</dbReference>
<evidence type="ECO:0000256" key="6">
    <source>
        <dbReference type="ARBA" id="ARBA00020107"/>
    </source>
</evidence>
<dbReference type="GO" id="GO:0042025">
    <property type="term" value="C:host cell nucleus"/>
    <property type="evidence" value="ECO:0007669"/>
    <property type="project" value="UniProtKB-SubCell"/>
</dbReference>
<evidence type="ECO:0000256" key="9">
    <source>
        <dbReference type="ARBA" id="ARBA00022488"/>
    </source>
</evidence>
<dbReference type="PROSITE" id="PS51436">
    <property type="entry name" value="POTYVIRUS_NIA_PRO"/>
    <property type="match status" value="1"/>
</dbReference>
<evidence type="ECO:0000259" key="40">
    <source>
        <dbReference type="PROSITE" id="PS51194"/>
    </source>
</evidence>
<dbReference type="PANTHER" id="PTHR18934">
    <property type="entry name" value="ATP-DEPENDENT RNA HELICASE"/>
    <property type="match status" value="1"/>
</dbReference>
<evidence type="ECO:0000256" key="37">
    <source>
        <dbReference type="SAM" id="MobiDB-lite"/>
    </source>
</evidence>
<dbReference type="InterPro" id="IPR043128">
    <property type="entry name" value="Rev_trsase/Diguanyl_cyclase"/>
</dbReference>
<organism evidence="44">
    <name type="scientific">Basella rugose mosaic virus</name>
    <dbReference type="NCBI Taxonomy" id="373398"/>
    <lineage>
        <taxon>Viruses</taxon>
        <taxon>Riboviria</taxon>
        <taxon>Orthornavirae</taxon>
        <taxon>Pisuviricota</taxon>
        <taxon>Stelpaviricetes</taxon>
        <taxon>Patatavirales</taxon>
        <taxon>Potyviridae</taxon>
        <taxon>Potyvirus</taxon>
        <taxon>Potyvirus basellae</taxon>
    </lineage>
</organism>
<evidence type="ECO:0000259" key="38">
    <source>
        <dbReference type="PROSITE" id="PS50507"/>
    </source>
</evidence>
<evidence type="ECO:0000256" key="21">
    <source>
        <dbReference type="ARBA" id="ARBA00022801"/>
    </source>
</evidence>
<evidence type="ECO:0000256" key="10">
    <source>
        <dbReference type="ARBA" id="ARBA00022497"/>
    </source>
</evidence>
<evidence type="ECO:0000256" key="15">
    <source>
        <dbReference type="ARBA" id="ARBA00022581"/>
    </source>
</evidence>
<dbReference type="InterPro" id="IPR009003">
    <property type="entry name" value="Peptidase_S1_PA"/>
</dbReference>
<dbReference type="GO" id="GO:0006351">
    <property type="term" value="P:DNA-templated transcription"/>
    <property type="evidence" value="ECO:0007669"/>
    <property type="project" value="InterPro"/>
</dbReference>
<evidence type="ECO:0000313" key="44">
    <source>
        <dbReference type="EMBL" id="AUG87703.1"/>
    </source>
</evidence>
<dbReference type="InterPro" id="IPR042308">
    <property type="entry name" value="HC_PRO_CPD_sf"/>
</dbReference>
<dbReference type="SUPFAM" id="SSF52540">
    <property type="entry name" value="P-loop containing nucleoside triphosphate hydrolases"/>
    <property type="match status" value="2"/>
</dbReference>
<dbReference type="Gene3D" id="3.90.70.150">
    <property type="entry name" value="Helper component proteinase"/>
    <property type="match status" value="1"/>
</dbReference>
<evidence type="ECO:0000256" key="27">
    <source>
        <dbReference type="ARBA" id="ARBA00023280"/>
    </source>
</evidence>
<evidence type="ECO:0000259" key="41">
    <source>
        <dbReference type="PROSITE" id="PS51436"/>
    </source>
</evidence>
<dbReference type="PROSITE" id="PS51194">
    <property type="entry name" value="HELICASE_CTER"/>
    <property type="match status" value="1"/>
</dbReference>
<feature type="compositionally biased region" description="Polar residues" evidence="37">
    <location>
        <begin position="2825"/>
        <end position="2835"/>
    </location>
</feature>
<dbReference type="InterPro" id="IPR007094">
    <property type="entry name" value="RNA-dir_pol_PSvirus"/>
</dbReference>
<feature type="domain" description="Peptidase S30" evidence="43">
    <location>
        <begin position="167"/>
        <end position="310"/>
    </location>
</feature>
<keyword evidence="22" id="KW-0347">Helicase</keyword>
<dbReference type="PROSITE" id="PS51192">
    <property type="entry name" value="HELICASE_ATP_BIND_1"/>
    <property type="match status" value="1"/>
</dbReference>
<comment type="similarity">
    <text evidence="5 36">Belongs to the potyviridae genome polyprotein family.</text>
</comment>
<evidence type="ECO:0000256" key="14">
    <source>
        <dbReference type="ARBA" id="ARBA00022562"/>
    </source>
</evidence>
<evidence type="ECO:0000256" key="33">
    <source>
        <dbReference type="ARBA" id="ARBA00034108"/>
    </source>
</evidence>
<evidence type="ECO:0000256" key="24">
    <source>
        <dbReference type="ARBA" id="ARBA00022840"/>
    </source>
</evidence>
<evidence type="ECO:0000259" key="39">
    <source>
        <dbReference type="PROSITE" id="PS51192"/>
    </source>
</evidence>
<evidence type="ECO:0000256" key="4">
    <source>
        <dbReference type="ARBA" id="ARBA00004328"/>
    </source>
</evidence>
<dbReference type="Pfam" id="PF00851">
    <property type="entry name" value="Peptidase_C6"/>
    <property type="match status" value="1"/>
</dbReference>
<dbReference type="Pfam" id="PF08440">
    <property type="entry name" value="Poty_PP"/>
    <property type="match status" value="1"/>
</dbReference>
<dbReference type="InterPro" id="IPR013648">
    <property type="entry name" value="PP_Potyviridae"/>
</dbReference>
<dbReference type="Gene3D" id="2.40.10.10">
    <property type="entry name" value="Trypsin-like serine proteases"/>
    <property type="match status" value="2"/>
</dbReference>
<dbReference type="Gene3D" id="3.30.70.270">
    <property type="match status" value="1"/>
</dbReference>
<evidence type="ECO:0000256" key="19">
    <source>
        <dbReference type="ARBA" id="ARBA00022695"/>
    </source>
</evidence>
<dbReference type="InterPro" id="IPR043502">
    <property type="entry name" value="DNA/RNA_pol_sf"/>
</dbReference>
<evidence type="ECO:0000256" key="5">
    <source>
        <dbReference type="ARBA" id="ARBA00006064"/>
    </source>
</evidence>
<feature type="domain" description="Peptidase C6" evidence="42">
    <location>
        <begin position="644"/>
        <end position="766"/>
    </location>
</feature>
<dbReference type="Pfam" id="PF00270">
    <property type="entry name" value="DEAD"/>
    <property type="match status" value="1"/>
</dbReference>
<sequence>MAQMMMFGALESKLPLTMFEPVVTTPVKLTTIRMAPSVLATSATVSFRKHAADARIMLEAYERSQKAFEQQVERMCAHKLEALRYGRVKRFKNGCKIIGAKPEQIKRQKAAEALEQEQIRAFLTGPERIATHMLMPCEEEKEELKQTSLRSPFWHRSYASHKVRRDKRVVARASDLVEKTIKAVVSNGATVEIVGKSPKRTLRFRFERVLSSIIPRFELPHCKGKWCKREIHPKDVETILPLLSKHRKLRNKFKDSDVKAGWSGLLLPRRIATSYWRRFDEVIVRGRLYGRIEDARTKLPAGDVHRIHHYSGEKRFFEGWQEGFKKLTPAQQNHVCEITRDNYFAGKLAASIVQIAFPCQKMSCDICRQNIGAGSDEDYKKLVNKHIEERTQNISEAIQKYPELKKVVARFRDEEMFTYDTNPLIEVRKLTLGHKATQMQQLQKASDILMKASIMTPSNFEEVGRSLLEITRWFSNHLSLVERGSLRTFRNKRSSKAMVNPSLLCDNQRDANGNFVWGQRSYHARRFFSLYLEEIDPKEGYEKHIVRNGPNGTRKLAIGNLIVNLNFDVARESLKGEEIAKEPLTEACVSRRGGSFIYPCCCVTEDDGKPIYSNLKSPTKRHLMIGASGDPKILDLPSTDSDKMYIVKEGYCYLNIFLAMLVNVNEDEAKYFTKMVRDNLIPRLGKWPTMHDVATACYIATIFFPEVSSAELPRILVDHAQKTMHVIDSFGSLSTGYHVLKTGTVSQLIDFASSELDSEMKFYKVGGDQGSSRDKFVTRLIKGVYRPKQLVALIESDPYVLMMALVSPKPLISLYNNGALELATQRWINKNADVAMIFVQLSDLAKEMSKADLLVEQLKMISETATRMNDMNVAPTAPSLAHVEFKEMLMVKSCMFLADEELLRAGYANYQTRLYETMEKMYQQQLEQEWRGLSWLEKFSLITFSRRHKPKCTPSLPLTRSDDIEDKFAISTTWLVGKMKERLVATKEYGARGIQNCKNLVRRTLVDRSVYIITRCMKDVFYFVNVSIVAHMLLSMLVSVHGWVKKQKMAQMELEYYRFRNMAAKISMLHGNYIKIHGTAPTKEEFVEFLRENDEKLLEHFEKESEVSHQAKNRCERSLEQVIAMMALMAMLFGSDKSSAVFNSLRNIKTVFSTIEDEVRHQSLDEIQSIGDEKKLTVDFEIDTEPAYEQPIMDVQFNQWWSRQLETNRVIPHYRLGGVFIEFTRNTSASVCNSITQSSEKEFLIRGAVGSGKSTGMPACLSRQGKVLLIEPTRPLAENVCKQLRKEPFHLAPTLRMRGLTTFGSSNITIMTSGFALHYLANNVDKIEDFDFVIIDECHTLDASAMAFYCLLQNNQFQGKLLKVSATPPGKECDFKPQHEVQLKIEADLSFQAFTAAQGTGSNADVVQHGDNILIYVASYNDVDQLSKQLLEKGHHVTKVDGRTMKLGCVEIPTKGTAKKKHFIVATNIIENGVTLDIDVVVDFGDKVVAELDVDSRCMVYRKVPINYGERLQRLGRVGRVKPGYALRIGHTEVGITAIPAAIATEAAFLCFAYGLPVMTHNVTTSLLGKCTVKQARVMMNYELPPFFMVELVQFNGTVHPKIEKLLQGYKLRDSATNLSTLAIPSSGVGRWLTAREYARRGHNIAIEDTVRMPFLARGIPDKLYTDLWEVVQQHKSDAGFGRLTSACASKVSYTLSTQPQAIPRTIAIIDHLISEERQKKECFESLGDNLCSTNFTLLGIVNKMRNRWMRDHSEHNISALQLAKAQLLEFNSKEINPDKIDDLLGYGLLDTVQYQSESGIKKRLGLKGQWNKQEMMKDVLVSGFVLVGGCWMIWEFYKGSKDVVEFQGSKRRFQKLKFRDARDRKMGREVYGDDGTMEHFFGAAYTEKGKKKGNHGTKGMGRKNRKFIHMYGFDPTDYQFIRFVDPLTGHAQDEGITADISIIQEEIAAIRERAIEDDTLSLEYIRHNPGIQAYYMKHGSDRALRVDLTPHNPLLVCRSATIAGYPEYETELRQTGVPKEVNAKEVPLVGKDQVTEEGKSIARGLRNYNPIASVICQLTNTSGDEQQTLFGIGYGPLIITNSHLFRENNGTLHIRSYHGEFTMKNTTQLSIHHVATKDMIIIKMPKDFPPFPQRLKFRAPKDGEKACLVGSRFQEKCISSEVSDSTVIRPTNPGGFWKHWVSTRDGDCGLPLVALQDGQIIGFHSLTSTRVETNYFVPFTDTFEVDVLQKMDTIEWVKHWRHSPDKIAWNGLALKAAQPAKEFQMSKVISDLSGIFMDEVAEQGANGNWVLSELEGNLKAIGKSTSQLVTKHVVKGPCPLFQEYLAENQEVREFFEPFMGAYGPSKLNKSAFLKDFLKYAGPVMVGEVDTDKFEIAEHRVVGMLERFGFGTCAYVTDPDSIYDSLNMKAAVGAMYNGKKREYFEHMTCEEKEDLLRLSCLRLFKGEMGIWNGSLKAELRPKEKLEQNKTRTFTAAPIDTLLGGKVCVDDFNNRFYSLNLTAPWSVGMTKFYGGWDKLLSKLPNEWLYRDADGSQFDSSLTPYLINAVVDIREHFMEEWDVGVAMLRNFYTEIVYTPILTPDGTIVKKHKGNNSGQPSTVVDNTLMVVLAMYYSMVKEDWTEHECMNDIVFFANGDDLLIAIKPEKESFLDTLTENFLELGLKYDFSSRQKDKGALWFMSHKGVEQDGMYIPKLEEERIVSILEWDRSSEISHRAEAICASMIEAWGYPELLRHIRKFYLWLMLHPCYKDLVKEGKLPYISETALRKLYTDIDIKEHELAGYWKALIHHDQEEEDEVRFQSSSAAASSSPQTQVQGQQSQPASINAGQNPQVQRKTQGDVIQHDASQAQDIGRVSYSVPRLKSISKMRLPKVKGKVILALDHILDYKPDQLDLSNTRATHEQLRTWYEAIMNEYEVSESQMGILMNGLMTWCIENGTSPNLNGEWVMMDGDEQVSYPLKPVIENAKPSFRQIMHHFSDAAEAYIEMRNKEKPYMPRYGLIRNLRDMSLARYAFDFYEINSRTPARAKEAIMQMKAAALTNVSNKLFGLDGNVATTTEDTERHTASDVNARMHHLMGVNQG</sequence>
<keyword evidence="7" id="KW-0941">Suppressor of RNA silencing</keyword>
<feature type="region of interest" description="Disordered" evidence="37">
    <location>
        <begin position="2797"/>
        <end position="2845"/>
    </location>
</feature>
<dbReference type="InterPro" id="IPR001456">
    <property type="entry name" value="HC-pro"/>
</dbReference>
<dbReference type="GO" id="GO:0016818">
    <property type="term" value="F:hydrolase activity, acting on acid anhydrides, in phosphorus-containing anhydrides"/>
    <property type="evidence" value="ECO:0007669"/>
    <property type="project" value="InterPro"/>
</dbReference>
<dbReference type="Pfam" id="PF00680">
    <property type="entry name" value="RdRP_1"/>
    <property type="match status" value="1"/>
</dbReference>
<evidence type="ECO:0000256" key="25">
    <source>
        <dbReference type="ARBA" id="ARBA00022844"/>
    </source>
</evidence>
<evidence type="ECO:0000256" key="36">
    <source>
        <dbReference type="RuleBase" id="RU003351"/>
    </source>
</evidence>
<dbReference type="InterPro" id="IPR039560">
    <property type="entry name" value="Potyvirid-P3"/>
</dbReference>
<evidence type="ECO:0000256" key="13">
    <source>
        <dbReference type="ARBA" id="ARBA00022561"/>
    </source>
</evidence>
<dbReference type="GO" id="GO:0006508">
    <property type="term" value="P:proteolysis"/>
    <property type="evidence" value="ECO:0007669"/>
    <property type="project" value="UniProtKB-KW"/>
</dbReference>
<keyword evidence="16" id="KW-1090">Inhibition of host innate immune response by virus</keyword>
<feature type="domain" description="Helicase ATP-binding" evidence="39">
    <location>
        <begin position="1234"/>
        <end position="1386"/>
    </location>
</feature>
<accession>A0A5A4ED49</accession>
<evidence type="ECO:0000256" key="26">
    <source>
        <dbReference type="ARBA" id="ARBA00022953"/>
    </source>
</evidence>
<keyword evidence="18" id="KW-0808">Transferase</keyword>
<dbReference type="GO" id="GO:0044161">
    <property type="term" value="C:host cell cytoplasmic vesicle"/>
    <property type="evidence" value="ECO:0007669"/>
    <property type="project" value="UniProtKB-SubCell"/>
</dbReference>
<evidence type="ECO:0000256" key="35">
    <source>
        <dbReference type="PROSITE-ProRule" id="PRU01080"/>
    </source>
</evidence>
<evidence type="ECO:0000256" key="20">
    <source>
        <dbReference type="ARBA" id="ARBA00022741"/>
    </source>
</evidence>
<dbReference type="Pfam" id="PF00271">
    <property type="entry name" value="Helicase_C"/>
    <property type="match status" value="1"/>
</dbReference>
<dbReference type="PROSITE" id="PS51871">
    <property type="entry name" value="PV_P1_PRO"/>
    <property type="match status" value="1"/>
</dbReference>
<feature type="domain" description="Peptidase C4" evidence="41">
    <location>
        <begin position="2039"/>
        <end position="2257"/>
    </location>
</feature>
<evidence type="ECO:0000256" key="3">
    <source>
        <dbReference type="ARBA" id="ARBA00004147"/>
    </source>
</evidence>
<keyword evidence="13" id="KW-0167">Capsid protein</keyword>
<comment type="subcellular location">
    <subcellularLocation>
        <location evidence="33">Host cytoplasmic vesicle</location>
    </subcellularLocation>
    <subcellularLocation>
        <location evidence="3">Host nucleus</location>
    </subcellularLocation>
    <subcellularLocation>
        <location evidence="4">Virion</location>
    </subcellularLocation>
</comment>
<keyword evidence="17" id="KW-0645">Protease</keyword>
<evidence type="ECO:0000256" key="1">
    <source>
        <dbReference type="ARBA" id="ARBA00000785"/>
    </source>
</evidence>
<dbReference type="InterPro" id="IPR001650">
    <property type="entry name" value="Helicase_C-like"/>
</dbReference>
<dbReference type="Pfam" id="PF01577">
    <property type="entry name" value="Peptidase_S30"/>
    <property type="match status" value="1"/>
</dbReference>
<keyword evidence="11" id="KW-0191">Covalent protein-RNA linkage</keyword>
<reference evidence="44" key="1">
    <citation type="submission" date="2017-12" db="EMBL/GenBank/DDBJ databases">
        <title>The whole genomic sequence of Basella rugose mosaic virus (isolate MJ) suggest that it represent a new species which is distinguished with BaRMV.</title>
        <authorList>
            <person name="Zhang P."/>
            <person name="Wang J."/>
            <person name="Ren L."/>
        </authorList>
    </citation>
    <scope>NUCLEOTIDE SEQUENCE</scope>
    <source>
        <strain evidence="44">MJ</strain>
    </source>
</reference>
<dbReference type="InterPro" id="IPR002540">
    <property type="entry name" value="Pept_S30_P1_potyvir"/>
</dbReference>
<keyword evidence="9" id="KW-1036">Host cytoplasmic vesicle</keyword>
<dbReference type="EMBL" id="MG656405">
    <property type="protein sequence ID" value="AUG87703.1"/>
    <property type="molecule type" value="Genomic_RNA"/>
</dbReference>
<dbReference type="SMART" id="SM00487">
    <property type="entry name" value="DEXDc"/>
    <property type="match status" value="1"/>
</dbReference>
<comment type="function">
    <text evidence="32">Indispensable for virus replication.</text>
</comment>
<comment type="catalytic activity">
    <reaction evidence="2">
        <text>Hydrolyzes a Gly-|-Gly bond at its own C-terminus, commonly in the sequence -Tyr-Xaa-Val-Gly-|-Gly, in the processing of the potyviral polyprotein.</text>
        <dbReference type="EC" id="3.4.22.45"/>
    </reaction>
</comment>
<feature type="domain" description="Helicase C-terminal" evidence="40">
    <location>
        <begin position="1405"/>
        <end position="1564"/>
    </location>
</feature>
<protein>
    <recommendedName>
        <fullName evidence="6">Genome polyprotein</fullName>
    </recommendedName>
</protein>
<keyword evidence="24" id="KW-0067">ATP-binding</keyword>
<feature type="compositionally biased region" description="Low complexity" evidence="37">
    <location>
        <begin position="2801"/>
        <end position="2823"/>
    </location>
</feature>
<evidence type="ECO:0000256" key="12">
    <source>
        <dbReference type="ARBA" id="ARBA00022553"/>
    </source>
</evidence>
<dbReference type="InterPro" id="IPR001730">
    <property type="entry name" value="Potyv_NIa-pro_dom"/>
</dbReference>
<dbReference type="PROSITE" id="PS51744">
    <property type="entry name" value="HC_PRO_CPD"/>
    <property type="match status" value="1"/>
</dbReference>